<dbReference type="InterPro" id="IPR001763">
    <property type="entry name" value="Rhodanese-like_dom"/>
</dbReference>
<accession>A0A212L9P6</accession>
<dbReference type="InterPro" id="IPR021309">
    <property type="entry name" value="YgaP-like_TM"/>
</dbReference>
<evidence type="ECO:0000256" key="1">
    <source>
        <dbReference type="SAM" id="Phobius"/>
    </source>
</evidence>
<dbReference type="EMBL" id="FMJC01000002">
    <property type="protein sequence ID" value="SCM74207.1"/>
    <property type="molecule type" value="Genomic_DNA"/>
</dbReference>
<keyword evidence="1" id="KW-0472">Membrane</keyword>
<dbReference type="PANTHER" id="PTHR43031:SF16">
    <property type="entry name" value="OXIDOREDUCTASE"/>
    <property type="match status" value="1"/>
</dbReference>
<feature type="domain" description="Rhodanese" evidence="2">
    <location>
        <begin position="16"/>
        <end position="109"/>
    </location>
</feature>
<dbReference type="Pfam" id="PF11127">
    <property type="entry name" value="YgaP-like_TM"/>
    <property type="match status" value="1"/>
</dbReference>
<dbReference type="InterPro" id="IPR050229">
    <property type="entry name" value="GlpE_sulfurtransferase"/>
</dbReference>
<dbReference type="AlphaFoldDB" id="A0A212L9P6"/>
<dbReference type="SUPFAM" id="SSF52821">
    <property type="entry name" value="Rhodanese/Cell cycle control phosphatase"/>
    <property type="match status" value="1"/>
</dbReference>
<organism evidence="3">
    <name type="scientific">uncultured Desulfovibrio sp</name>
    <dbReference type="NCBI Taxonomy" id="167968"/>
    <lineage>
        <taxon>Bacteria</taxon>
        <taxon>Pseudomonadati</taxon>
        <taxon>Thermodesulfobacteriota</taxon>
        <taxon>Desulfovibrionia</taxon>
        <taxon>Desulfovibrionales</taxon>
        <taxon>Desulfovibrionaceae</taxon>
        <taxon>Desulfovibrio</taxon>
        <taxon>environmental samples</taxon>
    </lineage>
</organism>
<dbReference type="PROSITE" id="PS50206">
    <property type="entry name" value="RHODANESE_3"/>
    <property type="match status" value="1"/>
</dbReference>
<dbReference type="RefSeq" id="WP_179981055.1">
    <property type="nucleotide sequence ID" value="NZ_LT608333.1"/>
</dbReference>
<evidence type="ECO:0000259" key="2">
    <source>
        <dbReference type="PROSITE" id="PS50206"/>
    </source>
</evidence>
<gene>
    <name evidence="3" type="ORF">KL86DES1_21796</name>
</gene>
<dbReference type="Gene3D" id="3.40.250.10">
    <property type="entry name" value="Rhodanese-like domain"/>
    <property type="match status" value="1"/>
</dbReference>
<proteinExistence type="predicted"/>
<keyword evidence="1" id="KW-0812">Transmembrane</keyword>
<evidence type="ECO:0000313" key="3">
    <source>
        <dbReference type="EMBL" id="SCM74207.1"/>
    </source>
</evidence>
<sequence>MSTVQSITAKELHSMDLRQTLIVDVRTPMEYAEKRLAMPTALAPLLDLAPRDTALRNGVLADTPIITLCHSGSRAKTAAEKFAESGFNNVRFLEGGLDACQKEGFATVGAAPAATSGSVPSLEKQVRLAAGLLILFFVLMGFFVHGAFYLGALFVGAGLTVSGLTNWCGMAMLLMYAPWNRQGASCSSGGTCAIGGSKGGKSPGASCQ</sequence>
<feature type="transmembrane region" description="Helical" evidence="1">
    <location>
        <begin position="128"/>
        <end position="148"/>
    </location>
</feature>
<feature type="transmembrane region" description="Helical" evidence="1">
    <location>
        <begin position="154"/>
        <end position="177"/>
    </location>
</feature>
<dbReference type="PANTHER" id="PTHR43031">
    <property type="entry name" value="FAD-DEPENDENT OXIDOREDUCTASE"/>
    <property type="match status" value="1"/>
</dbReference>
<protein>
    <submittedName>
        <fullName evidence="3">Rhodanese domain protein</fullName>
    </submittedName>
</protein>
<dbReference type="InterPro" id="IPR036873">
    <property type="entry name" value="Rhodanese-like_dom_sf"/>
</dbReference>
<dbReference type="Gene3D" id="6.10.140.1340">
    <property type="match status" value="1"/>
</dbReference>
<reference evidence="3" key="1">
    <citation type="submission" date="2016-08" db="EMBL/GenBank/DDBJ databases">
        <authorList>
            <person name="Seilhamer J.J."/>
        </authorList>
    </citation>
    <scope>NUCLEOTIDE SEQUENCE</scope>
    <source>
        <strain evidence="3">86-1</strain>
    </source>
</reference>
<dbReference type="CDD" id="cd00158">
    <property type="entry name" value="RHOD"/>
    <property type="match status" value="1"/>
</dbReference>
<dbReference type="Pfam" id="PF00581">
    <property type="entry name" value="Rhodanese"/>
    <property type="match status" value="1"/>
</dbReference>
<keyword evidence="1" id="KW-1133">Transmembrane helix</keyword>
<dbReference type="SMART" id="SM00450">
    <property type="entry name" value="RHOD"/>
    <property type="match status" value="1"/>
</dbReference>
<name>A0A212L9P6_9BACT</name>